<feature type="binding site" evidence="8">
    <location>
        <position position="357"/>
    </location>
    <ligand>
        <name>Zn(2+)</name>
        <dbReference type="ChEBI" id="CHEBI:29105"/>
    </ligand>
</feature>
<keyword evidence="8" id="KW-0368">Histidine biosynthesis</keyword>
<dbReference type="InterPro" id="IPR001692">
    <property type="entry name" value="Histidinol_DH_CS"/>
</dbReference>
<evidence type="ECO:0000256" key="10">
    <source>
        <dbReference type="RuleBase" id="RU004175"/>
    </source>
</evidence>
<comment type="pathway">
    <text evidence="8">Amino-acid biosynthesis; L-histidine biosynthesis; L-histidine from 5-phospho-alpha-D-ribose 1-diphosphate: step 9/9.</text>
</comment>
<dbReference type="NCBIfam" id="TIGR00069">
    <property type="entry name" value="hisD"/>
    <property type="match status" value="1"/>
</dbReference>
<dbReference type="Pfam" id="PF00815">
    <property type="entry name" value="Histidinol_dh"/>
    <property type="match status" value="1"/>
</dbReference>
<dbReference type="InterPro" id="IPR012131">
    <property type="entry name" value="Hstdl_DH"/>
</dbReference>
<feature type="binding site" evidence="8">
    <location>
        <position position="255"/>
    </location>
    <ligand>
        <name>substrate</name>
    </ligand>
</feature>
<accession>A0ABM9N373</accession>
<comment type="catalytic activity">
    <reaction evidence="7 8">
        <text>L-histidinol + 2 NAD(+) + H2O = L-histidine + 2 NADH + 3 H(+)</text>
        <dbReference type="Rhea" id="RHEA:20641"/>
        <dbReference type="ChEBI" id="CHEBI:15377"/>
        <dbReference type="ChEBI" id="CHEBI:15378"/>
        <dbReference type="ChEBI" id="CHEBI:57540"/>
        <dbReference type="ChEBI" id="CHEBI:57595"/>
        <dbReference type="ChEBI" id="CHEBI:57699"/>
        <dbReference type="ChEBI" id="CHEBI:57945"/>
        <dbReference type="EC" id="1.1.1.23"/>
    </reaction>
</comment>
<keyword evidence="12" id="KW-1185">Reference proteome</keyword>
<evidence type="ECO:0000256" key="5">
    <source>
        <dbReference type="ARBA" id="ARBA00022833"/>
    </source>
</evidence>
<comment type="function">
    <text evidence="1 8">Catalyzes the sequential NAD-dependent oxidations of L-histidinol to L-histidinaldehyde and then to L-histidine.</text>
</comment>
<dbReference type="Gene3D" id="3.40.50.1980">
    <property type="entry name" value="Nitrogenase molybdenum iron protein domain"/>
    <property type="match status" value="2"/>
</dbReference>
<dbReference type="SUPFAM" id="SSF53720">
    <property type="entry name" value="ALDH-like"/>
    <property type="match status" value="1"/>
</dbReference>
<feature type="binding site" evidence="8">
    <location>
        <position position="258"/>
    </location>
    <ligand>
        <name>substrate</name>
    </ligand>
</feature>
<feature type="binding site" evidence="8">
    <location>
        <position position="416"/>
    </location>
    <ligand>
        <name>substrate</name>
    </ligand>
</feature>
<keyword evidence="6 8" id="KW-0560">Oxidoreductase</keyword>
<feature type="active site" description="Proton acceptor" evidence="8">
    <location>
        <position position="324"/>
    </location>
</feature>
<dbReference type="Proteomes" id="UP001314241">
    <property type="component" value="Unassembled WGS sequence"/>
</dbReference>
<proteinExistence type="inferred from homology"/>
<feature type="binding site" evidence="8">
    <location>
        <position position="324"/>
    </location>
    <ligand>
        <name>substrate</name>
    </ligand>
</feature>
<evidence type="ECO:0000256" key="2">
    <source>
        <dbReference type="ARBA" id="ARBA00010178"/>
    </source>
</evidence>
<dbReference type="InterPro" id="IPR022695">
    <property type="entry name" value="Histidinol_DH_monofunct"/>
</dbReference>
<dbReference type="HAMAP" id="MF_01024">
    <property type="entry name" value="HisD"/>
    <property type="match status" value="1"/>
</dbReference>
<gene>
    <name evidence="8" type="primary">hisD</name>
    <name evidence="11" type="ORF">R54876_GBNLAHCA_00151</name>
</gene>
<feature type="binding site" evidence="8">
    <location>
        <position position="255"/>
    </location>
    <ligand>
        <name>Zn(2+)</name>
        <dbReference type="ChEBI" id="CHEBI:29105"/>
    </ligand>
</feature>
<dbReference type="PANTHER" id="PTHR21256">
    <property type="entry name" value="HISTIDINOL DEHYDROGENASE HDH"/>
    <property type="match status" value="1"/>
</dbReference>
<protein>
    <recommendedName>
        <fullName evidence="3 8">Histidinol dehydrogenase</fullName>
        <shortName evidence="8">HDH</shortName>
        <ecNumber evidence="3 8">1.1.1.23</ecNumber>
    </recommendedName>
</protein>
<dbReference type="Gene3D" id="1.20.5.1300">
    <property type="match status" value="1"/>
</dbReference>
<feature type="binding site" evidence="8">
    <location>
        <position position="233"/>
    </location>
    <ligand>
        <name>substrate</name>
    </ligand>
</feature>
<feature type="binding site" evidence="8">
    <location>
        <position position="210"/>
    </location>
    <ligand>
        <name>NAD(+)</name>
        <dbReference type="ChEBI" id="CHEBI:57540"/>
    </ligand>
</feature>
<evidence type="ECO:0000256" key="1">
    <source>
        <dbReference type="ARBA" id="ARBA00003850"/>
    </source>
</evidence>
<name>A0ABM9N373_9LACO</name>
<dbReference type="PANTHER" id="PTHR21256:SF2">
    <property type="entry name" value="HISTIDINE BIOSYNTHESIS TRIFUNCTIONAL PROTEIN"/>
    <property type="match status" value="1"/>
</dbReference>
<evidence type="ECO:0000256" key="8">
    <source>
        <dbReference type="HAMAP-Rule" id="MF_01024"/>
    </source>
</evidence>
<feature type="binding site" evidence="8">
    <location>
        <position position="126"/>
    </location>
    <ligand>
        <name>NAD(+)</name>
        <dbReference type="ChEBI" id="CHEBI:57540"/>
    </ligand>
</feature>
<dbReference type="PRINTS" id="PR00083">
    <property type="entry name" value="HOLDHDRGNASE"/>
</dbReference>
<keyword evidence="4 8" id="KW-0479">Metal-binding</keyword>
<keyword evidence="8" id="KW-0520">NAD</keyword>
<feature type="active site" description="Proton acceptor" evidence="8">
    <location>
        <position position="323"/>
    </location>
</feature>
<reference evidence="11 12" key="1">
    <citation type="submission" date="2024-01" db="EMBL/GenBank/DDBJ databases">
        <authorList>
            <person name="Botero Cardona J."/>
        </authorList>
    </citation>
    <scope>NUCLEOTIDE SEQUENCE [LARGE SCALE GENOMIC DNA]</scope>
    <source>
        <strain evidence="11 12">LMG 33000</strain>
    </source>
</reference>
<evidence type="ECO:0000256" key="4">
    <source>
        <dbReference type="ARBA" id="ARBA00022723"/>
    </source>
</evidence>
<feature type="binding site" evidence="8">
    <location>
        <position position="357"/>
    </location>
    <ligand>
        <name>substrate</name>
    </ligand>
</feature>
<feature type="binding site" evidence="8">
    <location>
        <position position="187"/>
    </location>
    <ligand>
        <name>NAD(+)</name>
        <dbReference type="ChEBI" id="CHEBI:57540"/>
    </ligand>
</feature>
<keyword evidence="5 8" id="KW-0862">Zinc</keyword>
<evidence type="ECO:0000256" key="3">
    <source>
        <dbReference type="ARBA" id="ARBA00012965"/>
    </source>
</evidence>
<evidence type="ECO:0000256" key="7">
    <source>
        <dbReference type="ARBA" id="ARBA00049489"/>
    </source>
</evidence>
<evidence type="ECO:0000313" key="12">
    <source>
        <dbReference type="Proteomes" id="UP001314241"/>
    </source>
</evidence>
<dbReference type="GO" id="GO:0004399">
    <property type="term" value="F:histidinol dehydrogenase activity"/>
    <property type="evidence" value="ECO:0007669"/>
    <property type="project" value="UniProtKB-EC"/>
</dbReference>
<dbReference type="EMBL" id="CAWVOH010000001">
    <property type="protein sequence ID" value="CAK8053594.1"/>
    <property type="molecule type" value="Genomic_DNA"/>
</dbReference>
<dbReference type="CDD" id="cd06572">
    <property type="entry name" value="Histidinol_dh"/>
    <property type="match status" value="1"/>
</dbReference>
<feature type="binding site" evidence="8">
    <location>
        <position position="416"/>
    </location>
    <ligand>
        <name>Zn(2+)</name>
        <dbReference type="ChEBI" id="CHEBI:29105"/>
    </ligand>
</feature>
<dbReference type="InterPro" id="IPR016161">
    <property type="entry name" value="Ald_DH/histidinol_DH"/>
</dbReference>
<feature type="binding site" evidence="8">
    <location>
        <position position="411"/>
    </location>
    <ligand>
        <name>substrate</name>
    </ligand>
</feature>
<evidence type="ECO:0000313" key="11">
    <source>
        <dbReference type="EMBL" id="CAK8053594.1"/>
    </source>
</evidence>
<comment type="similarity">
    <text evidence="2 8 9 10">Belongs to the histidinol dehydrogenase family.</text>
</comment>
<dbReference type="RefSeq" id="WP_349641155.1">
    <property type="nucleotide sequence ID" value="NZ_CAWVOH010000001.1"/>
</dbReference>
<organism evidence="11 12">
    <name type="scientific">Eupransor demetentiae</name>
    <dbReference type="NCBI Taxonomy" id="3109584"/>
    <lineage>
        <taxon>Bacteria</taxon>
        <taxon>Bacillati</taxon>
        <taxon>Bacillota</taxon>
        <taxon>Bacilli</taxon>
        <taxon>Lactobacillales</taxon>
        <taxon>Lactobacillaceae</taxon>
        <taxon>Eupransor</taxon>
    </lineage>
</organism>
<evidence type="ECO:0000256" key="9">
    <source>
        <dbReference type="PIRNR" id="PIRNR000099"/>
    </source>
</evidence>
<dbReference type="PIRSF" id="PIRSF000099">
    <property type="entry name" value="Histidinol_dh"/>
    <property type="match status" value="1"/>
</dbReference>
<comment type="cofactor">
    <cofactor evidence="8">
        <name>Zn(2+)</name>
        <dbReference type="ChEBI" id="CHEBI:29105"/>
    </cofactor>
    <text evidence="8">Binds 1 zinc ion per subunit.</text>
</comment>
<feature type="binding site" evidence="8">
    <location>
        <position position="258"/>
    </location>
    <ligand>
        <name>Zn(2+)</name>
        <dbReference type="ChEBI" id="CHEBI:29105"/>
    </ligand>
</feature>
<dbReference type="PROSITE" id="PS00611">
    <property type="entry name" value="HISOL_DEHYDROGENASE"/>
    <property type="match status" value="1"/>
</dbReference>
<dbReference type="EC" id="1.1.1.23" evidence="3 8"/>
<comment type="caution">
    <text evidence="11">The sequence shown here is derived from an EMBL/GenBank/DDBJ whole genome shotgun (WGS) entry which is preliminary data.</text>
</comment>
<keyword evidence="8" id="KW-0028">Amino-acid biosynthesis</keyword>
<evidence type="ECO:0000256" key="6">
    <source>
        <dbReference type="ARBA" id="ARBA00023002"/>
    </source>
</evidence>
<sequence>MKIIENEDLSSIKKRIRQATEQTVDPVIKQRVDDIIEQVRQRGDAALKDYSQRFDGIELTDLAVSKAEIDQAYNRLDEKVRTALEKAAQNIQSFHQLEVAQSFEDDSVPGVIRGTKVTPLARVGIYVPGGTAAYPSSVLMNAIPAKVAGVKEVIMVTPPQKEGLNQAVLAAAKIAGIDKIYQIGGAQAIAALAYGTESIPQVDKITGPGNAYVAAAKQAVYGQVAIDMIAGPSEIGILADDSANPKNLAADLLSQAEHDVRARAILITNSLNLAQAVSDEVEAELKTLPREEIARQAIEQQGFIYLTDSIDDMLALMNEVAPEHLEVQLENPKQYLAQIQNAGSVFLGPNTSEPLGDYYAGPNHILPTGGTARFSSALGVWDFQKRIQYLSYSENALQRDASNVIALAETEGLDGHARAIEIRGEQND</sequence>